<gene>
    <name evidence="1" type="ORF">WG66_1066</name>
</gene>
<name>A0A0W0GCU5_MONRR</name>
<evidence type="ECO:0008006" key="3">
    <source>
        <dbReference type="Google" id="ProtNLM"/>
    </source>
</evidence>
<dbReference type="SUPFAM" id="SSF50630">
    <property type="entry name" value="Acid proteases"/>
    <property type="match status" value="1"/>
</dbReference>
<dbReference type="PANTHER" id="PTHR15503">
    <property type="entry name" value="LDOC1 RELATED"/>
    <property type="match status" value="1"/>
</dbReference>
<reference evidence="1 2" key="1">
    <citation type="submission" date="2015-12" db="EMBL/GenBank/DDBJ databases">
        <title>Draft genome sequence of Moniliophthora roreri, the causal agent of frosty pod rot of cacao.</title>
        <authorList>
            <person name="Aime M.C."/>
            <person name="Diaz-Valderrama J.R."/>
            <person name="Kijpornyongpan T."/>
            <person name="Phillips-Mora W."/>
        </authorList>
    </citation>
    <scope>NUCLEOTIDE SEQUENCE [LARGE SCALE GENOMIC DNA]</scope>
    <source>
        <strain evidence="1 2">MCA 2952</strain>
    </source>
</reference>
<dbReference type="CDD" id="cd00303">
    <property type="entry name" value="retropepsin_like"/>
    <property type="match status" value="1"/>
</dbReference>
<dbReference type="PANTHER" id="PTHR15503:SF22">
    <property type="entry name" value="TRANSPOSON TY3-I GAG POLYPROTEIN"/>
    <property type="match status" value="1"/>
</dbReference>
<evidence type="ECO:0000313" key="2">
    <source>
        <dbReference type="Proteomes" id="UP000054988"/>
    </source>
</evidence>
<comment type="caution">
    <text evidence="1">The sequence shown here is derived from an EMBL/GenBank/DDBJ whole genome shotgun (WGS) entry which is preliminary data.</text>
</comment>
<dbReference type="Gene3D" id="2.40.70.10">
    <property type="entry name" value="Acid Proteases"/>
    <property type="match status" value="1"/>
</dbReference>
<dbReference type="AlphaFoldDB" id="A0A0W0GCU5"/>
<dbReference type="Proteomes" id="UP000054988">
    <property type="component" value="Unassembled WGS sequence"/>
</dbReference>
<organism evidence="1 2">
    <name type="scientific">Moniliophthora roreri</name>
    <name type="common">Frosty pod rot fungus</name>
    <name type="synonym">Monilia roreri</name>
    <dbReference type="NCBI Taxonomy" id="221103"/>
    <lineage>
        <taxon>Eukaryota</taxon>
        <taxon>Fungi</taxon>
        <taxon>Dikarya</taxon>
        <taxon>Basidiomycota</taxon>
        <taxon>Agaricomycotina</taxon>
        <taxon>Agaricomycetes</taxon>
        <taxon>Agaricomycetidae</taxon>
        <taxon>Agaricales</taxon>
        <taxon>Marasmiineae</taxon>
        <taxon>Marasmiaceae</taxon>
        <taxon>Moniliophthora</taxon>
    </lineage>
</organism>
<accession>A0A0W0GCU5</accession>
<dbReference type="InterPro" id="IPR032567">
    <property type="entry name" value="RTL1-rel"/>
</dbReference>
<dbReference type="InterPro" id="IPR021109">
    <property type="entry name" value="Peptidase_aspartic_dom_sf"/>
</dbReference>
<proteinExistence type="predicted"/>
<sequence>MHVPLTYNIRTEIVEGKALIDSGARGHFISEEEAWQTKKPWIRLLKPIKVFNVDGTQNKTGWIMHLVTLDLHMGDKTMTETLLISGLGLEQFILGLPWLQEHNPDIDWVTRVIQFRPKQKILARQNITPFMGILDRVEDDEVLIQFSIHGEEDSDEIRINAKLFASQMIAQAHKVKPKPLEQLIPPYLSDYVNRFEKKKAERFPPSRLYNHAIDLKPNFKPKDCKVYSLLPKE</sequence>
<evidence type="ECO:0000313" key="1">
    <source>
        <dbReference type="EMBL" id="KTB46359.1"/>
    </source>
</evidence>
<protein>
    <recommendedName>
        <fullName evidence="3">Pro-pol protein</fullName>
    </recommendedName>
</protein>
<dbReference type="EMBL" id="LATX01000391">
    <property type="protein sequence ID" value="KTB46359.1"/>
    <property type="molecule type" value="Genomic_DNA"/>
</dbReference>